<dbReference type="KEGG" id="maur:BOH66_03190"/>
<protein>
    <submittedName>
        <fullName evidence="1">Uncharacterized protein</fullName>
    </submittedName>
</protein>
<dbReference type="EMBL" id="CP018762">
    <property type="protein sequence ID" value="APZ33391.1"/>
    <property type="molecule type" value="Genomic_DNA"/>
</dbReference>
<dbReference type="Proteomes" id="UP000187185">
    <property type="component" value="Chromosome"/>
</dbReference>
<organism evidence="1 2">
    <name type="scientific">Microbacterium aurum</name>
    <dbReference type="NCBI Taxonomy" id="36805"/>
    <lineage>
        <taxon>Bacteria</taxon>
        <taxon>Bacillati</taxon>
        <taxon>Actinomycetota</taxon>
        <taxon>Actinomycetes</taxon>
        <taxon>Micrococcales</taxon>
        <taxon>Microbacteriaceae</taxon>
        <taxon>Microbacterium</taxon>
    </lineage>
</organism>
<reference evidence="1 2" key="1">
    <citation type="submission" date="2016-12" db="EMBL/GenBank/DDBJ databases">
        <title>Complete genome sequence of Microbacterium aurum KACC 15219.</title>
        <authorList>
            <person name="Jung Y."/>
            <person name="Shin J.-H."/>
            <person name="Lee Y.-J."/>
            <person name="Yi H."/>
            <person name="Bahn Y.-S."/>
            <person name="Kim J.F."/>
            <person name="Lee D.-W."/>
        </authorList>
    </citation>
    <scope>NUCLEOTIDE SEQUENCE [LARGE SCALE GENOMIC DNA]</scope>
    <source>
        <strain evidence="1 2">KACC 15219</strain>
    </source>
</reference>
<keyword evidence="2" id="KW-1185">Reference proteome</keyword>
<evidence type="ECO:0000313" key="1">
    <source>
        <dbReference type="EMBL" id="APZ33391.1"/>
    </source>
</evidence>
<sequence>MLTVCDTMELMTRLVQGRKVMNDEQVFSDPGHPVSSVRVVPRGRAVYRADAESGSVVVRHLLGYEPFTEFWFGLGGASSHLASSVERFGDVVRAQSDAIRADGIEDAAAVFLGNVLVGLRPDASWVRYGDEFPSAGTEQHQYEVLHLLDLLMDSDDATYRKCLDMIEGWARS</sequence>
<dbReference type="AlphaFoldDB" id="A0A1P8U5J2"/>
<evidence type="ECO:0000313" key="2">
    <source>
        <dbReference type="Proteomes" id="UP000187185"/>
    </source>
</evidence>
<accession>A0A1P8U5J2</accession>
<gene>
    <name evidence="1" type="ORF">BOH66_03190</name>
</gene>
<proteinExistence type="predicted"/>
<name>A0A1P8U5J2_9MICO</name>